<feature type="domain" description="Pyridoxamine 5'-phosphate oxidase N-terminal" evidence="1">
    <location>
        <begin position="9"/>
        <end position="131"/>
    </location>
</feature>
<evidence type="ECO:0000259" key="1">
    <source>
        <dbReference type="Pfam" id="PF01243"/>
    </source>
</evidence>
<keyword evidence="3" id="KW-1185">Reference proteome</keyword>
<sequence>MGQHLPGINDHLRTFIEAQHLFFVGTAAPEGRVNVSPKGMDSLRILGPNRVAWLNVTGSGNETAAHLLRSDRMTLMFCALSGPPLIMRLYGQAHAIHAGEPAWAEWTALFPPLPGARQVFVLDIDLVQTSCGMAVPLMDFVADRGALSRWAQAQSPGELQAYQQRKNQRSIDGFPTGLPVTVDT</sequence>
<dbReference type="OrthoDB" id="115989at2"/>
<accession>A0A0F7JSJ9</accession>
<protein>
    <submittedName>
        <fullName evidence="2">Pyridoxamine 5'-phosphate oxidase</fullName>
    </submittedName>
</protein>
<dbReference type="Gene3D" id="2.30.110.10">
    <property type="entry name" value="Electron Transport, Fmn-binding Protein, Chain A"/>
    <property type="match status" value="1"/>
</dbReference>
<dbReference type="PANTHER" id="PTHR39336:SF1">
    <property type="entry name" value="PYRIDOXAMINE PHOSPHATE OXIDASE FAMILY PROTEIN (AFU_ORTHOLOGUE AFUA_6G11440)"/>
    <property type="match status" value="1"/>
</dbReference>
<dbReference type="AlphaFoldDB" id="A0A0F7JSJ9"/>
<dbReference type="KEGG" id="dch:SY84_12365"/>
<evidence type="ECO:0000313" key="3">
    <source>
        <dbReference type="Proteomes" id="UP000034024"/>
    </source>
</evidence>
<proteinExistence type="predicted"/>
<dbReference type="SUPFAM" id="SSF50475">
    <property type="entry name" value="FMN-binding split barrel"/>
    <property type="match status" value="1"/>
</dbReference>
<dbReference type="RefSeq" id="WP_046844265.1">
    <property type="nucleotide sequence ID" value="NZ_CP011389.1"/>
</dbReference>
<evidence type="ECO:0000313" key="2">
    <source>
        <dbReference type="EMBL" id="AKH17698.1"/>
    </source>
</evidence>
<dbReference type="Proteomes" id="UP000034024">
    <property type="component" value="Chromosome"/>
</dbReference>
<dbReference type="PANTHER" id="PTHR39336">
    <property type="entry name" value="PYRIDOXAMINE PHOSPHATE OXIDASE FAMILY PROTEIN (AFU_ORTHOLOGUE AFUA_6G11440)"/>
    <property type="match status" value="1"/>
</dbReference>
<reference evidence="2 3" key="1">
    <citation type="submission" date="2015-01" db="EMBL/GenBank/DDBJ databases">
        <title>Deinococcus soli/N5/whole genome sequencing.</title>
        <authorList>
            <person name="Kim M.K."/>
            <person name="Srinivasan S."/>
            <person name="Lee J.-J."/>
        </authorList>
    </citation>
    <scope>NUCLEOTIDE SEQUENCE [LARGE SCALE GENOMIC DNA]</scope>
    <source>
        <strain evidence="2 3">N5</strain>
    </source>
</reference>
<name>A0A0F7JSJ9_9DEIO</name>
<dbReference type="InterPro" id="IPR012349">
    <property type="entry name" value="Split_barrel_FMN-bd"/>
</dbReference>
<dbReference type="EMBL" id="CP011389">
    <property type="protein sequence ID" value="AKH17698.1"/>
    <property type="molecule type" value="Genomic_DNA"/>
</dbReference>
<dbReference type="PATRIC" id="fig|1309411.5.peg.2517"/>
<organism evidence="2 3">
    <name type="scientific">Deinococcus soli</name>
    <name type="common">ex Cha et al. 2016</name>
    <dbReference type="NCBI Taxonomy" id="1309411"/>
    <lineage>
        <taxon>Bacteria</taxon>
        <taxon>Thermotogati</taxon>
        <taxon>Deinococcota</taxon>
        <taxon>Deinococci</taxon>
        <taxon>Deinococcales</taxon>
        <taxon>Deinococcaceae</taxon>
        <taxon>Deinococcus</taxon>
    </lineage>
</organism>
<gene>
    <name evidence="2" type="ORF">SY84_12365</name>
</gene>
<dbReference type="Pfam" id="PF01243">
    <property type="entry name" value="PNPOx_N"/>
    <property type="match status" value="1"/>
</dbReference>
<dbReference type="InterPro" id="IPR011576">
    <property type="entry name" value="Pyridox_Oxase_N"/>
</dbReference>